<dbReference type="EMBL" id="JACHHO010000012">
    <property type="protein sequence ID" value="MBB5206405.1"/>
    <property type="molecule type" value="Genomic_DNA"/>
</dbReference>
<organism evidence="1 2">
    <name type="scientific">Inhella inkyongensis</name>
    <dbReference type="NCBI Taxonomy" id="392593"/>
    <lineage>
        <taxon>Bacteria</taxon>
        <taxon>Pseudomonadati</taxon>
        <taxon>Pseudomonadota</taxon>
        <taxon>Betaproteobacteria</taxon>
        <taxon>Burkholderiales</taxon>
        <taxon>Sphaerotilaceae</taxon>
        <taxon>Inhella</taxon>
    </lineage>
</organism>
<dbReference type="OrthoDB" id="9792137at2"/>
<evidence type="ECO:0000313" key="2">
    <source>
        <dbReference type="Proteomes" id="UP000554837"/>
    </source>
</evidence>
<dbReference type="RefSeq" id="WP_138856774.1">
    <property type="nucleotide sequence ID" value="NZ_CP040709.1"/>
</dbReference>
<protein>
    <submittedName>
        <fullName evidence="1">2-keto-4-pentenoate hydratase</fullName>
    </submittedName>
</protein>
<comment type="caution">
    <text evidence="1">The sequence shown here is derived from an EMBL/GenBank/DDBJ whole genome shotgun (WGS) entry which is preliminary data.</text>
</comment>
<dbReference type="InterPro" id="IPR036663">
    <property type="entry name" value="Fumarylacetoacetase_C_sf"/>
</dbReference>
<name>A0A840S7F4_9BURK</name>
<dbReference type="AlphaFoldDB" id="A0A840S7F4"/>
<keyword evidence="2" id="KW-1185">Reference proteome</keyword>
<evidence type="ECO:0000313" key="1">
    <source>
        <dbReference type="EMBL" id="MBB5206405.1"/>
    </source>
</evidence>
<reference evidence="1 2" key="1">
    <citation type="submission" date="2020-08" db="EMBL/GenBank/DDBJ databases">
        <title>Genomic Encyclopedia of Type Strains, Phase IV (KMG-IV): sequencing the most valuable type-strain genomes for metagenomic binning, comparative biology and taxonomic classification.</title>
        <authorList>
            <person name="Goeker M."/>
        </authorList>
    </citation>
    <scope>NUCLEOTIDE SEQUENCE [LARGE SCALE GENOMIC DNA]</scope>
    <source>
        <strain evidence="1 2">DSM 23958</strain>
    </source>
</reference>
<dbReference type="GO" id="GO:0008684">
    <property type="term" value="F:2-oxopent-4-enoate hydratase activity"/>
    <property type="evidence" value="ECO:0007669"/>
    <property type="project" value="TreeGrafter"/>
</dbReference>
<dbReference type="Proteomes" id="UP000554837">
    <property type="component" value="Unassembled WGS sequence"/>
</dbReference>
<gene>
    <name evidence="1" type="ORF">HNQ51_003751</name>
</gene>
<accession>A0A840S7F4</accession>
<dbReference type="InterPro" id="IPR050772">
    <property type="entry name" value="Hydratase-Decarb/MhpD_sf"/>
</dbReference>
<dbReference type="GO" id="GO:0005737">
    <property type="term" value="C:cytoplasm"/>
    <property type="evidence" value="ECO:0007669"/>
    <property type="project" value="TreeGrafter"/>
</dbReference>
<proteinExistence type="predicted"/>
<dbReference type="Gene3D" id="3.90.850.10">
    <property type="entry name" value="Fumarylacetoacetase-like, C-terminal domain"/>
    <property type="match status" value="1"/>
</dbReference>
<sequence>MTPQEIDALHAAMDGGGPPCPVPDLDLPAAYACAQALHQRRLAAGWQPAGRKIGHTRQELWPALGLQAPSWGWLYAERMGPLWQPELTPTREPKVELELVLHLGTTPPPDADLKALRACVDQIALGLEWVDRPYTAWSFPVPASIAAGGVHQGLSLGPPLPPDAVNWDTLEARLQVDAAVSEGGSALVLGSPLRALERLHKLLQEQGQTGLQAGEWITTGALAPALPVRAGQRLDAQISGLPLLTIYL</sequence>
<dbReference type="PANTHER" id="PTHR30143">
    <property type="entry name" value="ACID HYDRATASE"/>
    <property type="match status" value="1"/>
</dbReference>
<dbReference type="SUPFAM" id="SSF56529">
    <property type="entry name" value="FAH"/>
    <property type="match status" value="1"/>
</dbReference>
<dbReference type="PANTHER" id="PTHR30143:SF0">
    <property type="entry name" value="2-KETO-4-PENTENOATE HYDRATASE"/>
    <property type="match status" value="1"/>
</dbReference>